<name>A0ABS8TIU1_DATST</name>
<evidence type="ECO:0000313" key="2">
    <source>
        <dbReference type="EMBL" id="MCD7471416.1"/>
    </source>
</evidence>
<proteinExistence type="predicted"/>
<gene>
    <name evidence="2" type="ORF">HAX54_011857</name>
</gene>
<comment type="caution">
    <text evidence="2">The sequence shown here is derived from an EMBL/GenBank/DDBJ whole genome shotgun (WGS) entry which is preliminary data.</text>
</comment>
<feature type="non-terminal residue" evidence="2">
    <location>
        <position position="118"/>
    </location>
</feature>
<dbReference type="EMBL" id="JACEIK010001680">
    <property type="protein sequence ID" value="MCD7471416.1"/>
    <property type="molecule type" value="Genomic_DNA"/>
</dbReference>
<evidence type="ECO:0000313" key="3">
    <source>
        <dbReference type="Proteomes" id="UP000823775"/>
    </source>
</evidence>
<organism evidence="2 3">
    <name type="scientific">Datura stramonium</name>
    <name type="common">Jimsonweed</name>
    <name type="synonym">Common thornapple</name>
    <dbReference type="NCBI Taxonomy" id="4076"/>
    <lineage>
        <taxon>Eukaryota</taxon>
        <taxon>Viridiplantae</taxon>
        <taxon>Streptophyta</taxon>
        <taxon>Embryophyta</taxon>
        <taxon>Tracheophyta</taxon>
        <taxon>Spermatophyta</taxon>
        <taxon>Magnoliopsida</taxon>
        <taxon>eudicotyledons</taxon>
        <taxon>Gunneridae</taxon>
        <taxon>Pentapetalae</taxon>
        <taxon>asterids</taxon>
        <taxon>lamiids</taxon>
        <taxon>Solanales</taxon>
        <taxon>Solanaceae</taxon>
        <taxon>Solanoideae</taxon>
        <taxon>Datureae</taxon>
        <taxon>Datura</taxon>
    </lineage>
</organism>
<feature type="region of interest" description="Disordered" evidence="1">
    <location>
        <begin position="1"/>
        <end position="20"/>
    </location>
</feature>
<keyword evidence="3" id="KW-1185">Reference proteome</keyword>
<feature type="non-terminal residue" evidence="2">
    <location>
        <position position="1"/>
    </location>
</feature>
<dbReference type="Proteomes" id="UP000823775">
    <property type="component" value="Unassembled WGS sequence"/>
</dbReference>
<protein>
    <submittedName>
        <fullName evidence="2">Uncharacterized protein</fullName>
    </submittedName>
</protein>
<reference evidence="2 3" key="1">
    <citation type="journal article" date="2021" name="BMC Genomics">
        <title>Datura genome reveals duplications of psychoactive alkaloid biosynthetic genes and high mutation rate following tissue culture.</title>
        <authorList>
            <person name="Rajewski A."/>
            <person name="Carter-House D."/>
            <person name="Stajich J."/>
            <person name="Litt A."/>
        </authorList>
    </citation>
    <scope>NUCLEOTIDE SEQUENCE [LARGE SCALE GENOMIC DNA]</scope>
    <source>
        <strain evidence="2">AR-01</strain>
    </source>
</reference>
<sequence>HNQYEGYETQQSKDFWSKNQDASMSSSQDLVIANATGLYQKMNTGGAGACVFTKDQYDQLLQLLSRNKSSNSNHESAGANVVGTSDLQGMNTNEISVAFLVSNGSEEWIIDTGETNHM</sequence>
<accession>A0ABS8TIU1</accession>
<evidence type="ECO:0000256" key="1">
    <source>
        <dbReference type="SAM" id="MobiDB-lite"/>
    </source>
</evidence>